<dbReference type="InterPro" id="IPR000994">
    <property type="entry name" value="Pept_M24"/>
</dbReference>
<evidence type="ECO:0000313" key="8">
    <source>
        <dbReference type="Proteomes" id="UP000824049"/>
    </source>
</evidence>
<reference evidence="7" key="2">
    <citation type="submission" date="2021-04" db="EMBL/GenBank/DDBJ databases">
        <authorList>
            <person name="Gilroy R."/>
        </authorList>
    </citation>
    <scope>NUCLEOTIDE SEQUENCE</scope>
    <source>
        <strain evidence="7">CHK179-28034</strain>
    </source>
</reference>
<dbReference type="AlphaFoldDB" id="A0A9D2J7W9"/>
<proteinExistence type="inferred from homology"/>
<evidence type="ECO:0000259" key="6">
    <source>
        <dbReference type="Pfam" id="PF16188"/>
    </source>
</evidence>
<keyword evidence="7" id="KW-0645">Protease</keyword>
<evidence type="ECO:0000256" key="1">
    <source>
        <dbReference type="ARBA" id="ARBA00008766"/>
    </source>
</evidence>
<gene>
    <name evidence="7" type="ORF">H9968_08435</name>
</gene>
<dbReference type="InterPro" id="IPR036005">
    <property type="entry name" value="Creatinase/aminopeptidase-like"/>
</dbReference>
<sequence length="598" mass="67669">MRQQLEALRRRMLEEKIGAYLIMTDDFHGSEYVGDYFKCREYISGFTGSAGTLLVMKEQAGLWTDGRYFLQAEAQLAGSGITLYRSGQPGVPSVEEFLERELQPGETLGFDGRCVMASYARKIRAALAGRQITVRGDLDLAGDVWAERPQLSREPAWILGERYAGAGIKEKIAEVRRVMKQRGADWFLLASLEDICWLLNVRGNDVACTPVVLSYLMMSRDEVRWYVQEEALTDKVRAYLNDAAVAVRDYRQIYGDVSRLPAGARLLYDENHVNEALVSRIPDGAQPLDGENPTLLLKAVKNPVEVENERTAHIRDGVAVTKFIYWLKHQTGREAITEKSAALRLEELRKEQKDYIGPSFYPILAYGEHGAIVHYCADEQSDIPLKPEGFLLADTGGHYKEGTTDITRTIALGAITEEQKEMYTMVLRGHIRLADAVFLRGATGMSLDVLARMPLWEKGLDYNHGTGHGVGYLLSVHEGPNSFRYRPASVRGSDCVMEEGMITSDEPGIYLEGRFGVRLENLLVCTRKRENSYGIFLGFEPLTMVPFEQEAIIWEKLSEQEIRWLNAYHAKVYESISPYLDKEEREWLRKETEAYGGR</sequence>
<comment type="similarity">
    <text evidence="1">Belongs to the peptidase M24B family.</text>
</comment>
<dbReference type="InterPro" id="IPR000587">
    <property type="entry name" value="Creatinase_N"/>
</dbReference>
<evidence type="ECO:0000259" key="5">
    <source>
        <dbReference type="Pfam" id="PF01321"/>
    </source>
</evidence>
<dbReference type="Pfam" id="PF01321">
    <property type="entry name" value="Creatinase_N"/>
    <property type="match status" value="1"/>
</dbReference>
<dbReference type="InterPro" id="IPR050422">
    <property type="entry name" value="X-Pro_aminopeptidase_P"/>
</dbReference>
<dbReference type="InterPro" id="IPR033740">
    <property type="entry name" value="Pept_M24B"/>
</dbReference>
<evidence type="ECO:0000313" key="7">
    <source>
        <dbReference type="EMBL" id="HIZ39936.1"/>
    </source>
</evidence>
<feature type="domain" description="Creatinase N-terminal" evidence="5">
    <location>
        <begin position="5"/>
        <end position="132"/>
    </location>
</feature>
<accession>A0A9D2J7W9</accession>
<dbReference type="GO" id="GO:0005737">
    <property type="term" value="C:cytoplasm"/>
    <property type="evidence" value="ECO:0007669"/>
    <property type="project" value="UniProtKB-ARBA"/>
</dbReference>
<dbReference type="InterPro" id="IPR029149">
    <property type="entry name" value="Creatin/AminoP/Spt16_N"/>
</dbReference>
<dbReference type="InterPro" id="IPR032416">
    <property type="entry name" value="Peptidase_M24_C"/>
</dbReference>
<dbReference type="SUPFAM" id="SSF53092">
    <property type="entry name" value="Creatinase/prolidase N-terminal domain"/>
    <property type="match status" value="1"/>
</dbReference>
<dbReference type="CDD" id="cd01085">
    <property type="entry name" value="APP"/>
    <property type="match status" value="1"/>
</dbReference>
<dbReference type="GO" id="GO:0070006">
    <property type="term" value="F:metalloaminopeptidase activity"/>
    <property type="evidence" value="ECO:0007669"/>
    <property type="project" value="InterPro"/>
</dbReference>
<dbReference type="Gene3D" id="3.90.230.10">
    <property type="entry name" value="Creatinase/methionine aminopeptidase superfamily"/>
    <property type="match status" value="1"/>
</dbReference>
<organism evidence="7 8">
    <name type="scientific">Candidatus Anaerobutyricum stercoris</name>
    <dbReference type="NCBI Taxonomy" id="2838457"/>
    <lineage>
        <taxon>Bacteria</taxon>
        <taxon>Bacillati</taxon>
        <taxon>Bacillota</taxon>
        <taxon>Clostridia</taxon>
        <taxon>Lachnospirales</taxon>
        <taxon>Lachnospiraceae</taxon>
        <taxon>Anaerobutyricum</taxon>
    </lineage>
</organism>
<dbReference type="FunFam" id="3.90.230.10:FF:000009">
    <property type="entry name" value="xaa-Pro aminopeptidase 2"/>
    <property type="match status" value="1"/>
</dbReference>
<dbReference type="Pfam" id="PF16188">
    <property type="entry name" value="Peptidase_M24_C"/>
    <property type="match status" value="1"/>
</dbReference>
<evidence type="ECO:0000256" key="3">
    <source>
        <dbReference type="ARBA" id="ARBA00022801"/>
    </source>
</evidence>
<keyword evidence="7" id="KW-0031">Aminopeptidase</keyword>
<dbReference type="Proteomes" id="UP000824049">
    <property type="component" value="Unassembled WGS sequence"/>
</dbReference>
<dbReference type="EMBL" id="DXBR01000075">
    <property type="protein sequence ID" value="HIZ39936.1"/>
    <property type="molecule type" value="Genomic_DNA"/>
</dbReference>
<comment type="caution">
    <text evidence="7">The sequence shown here is derived from an EMBL/GenBank/DDBJ whole genome shotgun (WGS) entry which is preliminary data.</text>
</comment>
<dbReference type="Pfam" id="PF00557">
    <property type="entry name" value="Peptidase_M24"/>
    <property type="match status" value="1"/>
</dbReference>
<dbReference type="Pfam" id="PF16189">
    <property type="entry name" value="Creatinase_N_2"/>
    <property type="match status" value="1"/>
</dbReference>
<feature type="domain" description="Peptidase M24 C-terminal" evidence="6">
    <location>
        <begin position="536"/>
        <end position="594"/>
    </location>
</feature>
<dbReference type="GO" id="GO:0046872">
    <property type="term" value="F:metal ion binding"/>
    <property type="evidence" value="ECO:0007669"/>
    <property type="project" value="UniProtKB-KW"/>
</dbReference>
<dbReference type="SUPFAM" id="SSF55920">
    <property type="entry name" value="Creatinase/aminopeptidase"/>
    <property type="match status" value="1"/>
</dbReference>
<name>A0A9D2J7W9_9FIRM</name>
<evidence type="ECO:0000259" key="4">
    <source>
        <dbReference type="Pfam" id="PF00557"/>
    </source>
</evidence>
<keyword evidence="3" id="KW-0378">Hydrolase</keyword>
<dbReference type="PANTHER" id="PTHR43763">
    <property type="entry name" value="XAA-PRO AMINOPEPTIDASE 1"/>
    <property type="match status" value="1"/>
</dbReference>
<reference evidence="7" key="1">
    <citation type="journal article" date="2021" name="PeerJ">
        <title>Extensive microbial diversity within the chicken gut microbiome revealed by metagenomics and culture.</title>
        <authorList>
            <person name="Gilroy R."/>
            <person name="Ravi A."/>
            <person name="Getino M."/>
            <person name="Pursley I."/>
            <person name="Horton D.L."/>
            <person name="Alikhan N.F."/>
            <person name="Baker D."/>
            <person name="Gharbi K."/>
            <person name="Hall N."/>
            <person name="Watson M."/>
            <person name="Adriaenssens E.M."/>
            <person name="Foster-Nyarko E."/>
            <person name="Jarju S."/>
            <person name="Secka A."/>
            <person name="Antonio M."/>
            <person name="Oren A."/>
            <person name="Chaudhuri R.R."/>
            <person name="La Ragione R."/>
            <person name="Hildebrand F."/>
            <person name="Pallen M.J."/>
        </authorList>
    </citation>
    <scope>NUCLEOTIDE SEQUENCE</scope>
    <source>
        <strain evidence="7">CHK179-28034</strain>
    </source>
</reference>
<feature type="domain" description="Peptidase M24" evidence="4">
    <location>
        <begin position="310"/>
        <end position="526"/>
    </location>
</feature>
<keyword evidence="2" id="KW-0479">Metal-binding</keyword>
<evidence type="ECO:0000256" key="2">
    <source>
        <dbReference type="ARBA" id="ARBA00022723"/>
    </source>
</evidence>
<protein>
    <submittedName>
        <fullName evidence="7">Aminopeptidase P family protein</fullName>
    </submittedName>
</protein>
<dbReference type="Gene3D" id="3.40.350.10">
    <property type="entry name" value="Creatinase/prolidase N-terminal domain"/>
    <property type="match status" value="2"/>
</dbReference>
<dbReference type="PANTHER" id="PTHR43763:SF6">
    <property type="entry name" value="XAA-PRO AMINOPEPTIDASE 1"/>
    <property type="match status" value="1"/>
</dbReference>